<evidence type="ECO:0000313" key="7">
    <source>
        <dbReference type="Proteomes" id="UP000288168"/>
    </source>
</evidence>
<dbReference type="AlphaFoldDB" id="A0A428PRG4"/>
<evidence type="ECO:0008006" key="8">
    <source>
        <dbReference type="Google" id="ProtNLM"/>
    </source>
</evidence>
<dbReference type="SUPFAM" id="SSF75005">
    <property type="entry name" value="Arabinanase/levansucrase/invertase"/>
    <property type="match status" value="1"/>
</dbReference>
<evidence type="ECO:0000256" key="2">
    <source>
        <dbReference type="ARBA" id="ARBA00022801"/>
    </source>
</evidence>
<evidence type="ECO:0000313" key="6">
    <source>
        <dbReference type="EMBL" id="RSL55658.1"/>
    </source>
</evidence>
<evidence type="ECO:0000256" key="5">
    <source>
        <dbReference type="RuleBase" id="RU361187"/>
    </source>
</evidence>
<dbReference type="GO" id="GO:0005975">
    <property type="term" value="P:carbohydrate metabolic process"/>
    <property type="evidence" value="ECO:0007669"/>
    <property type="project" value="InterPro"/>
</dbReference>
<dbReference type="InterPro" id="IPR006710">
    <property type="entry name" value="Glyco_hydro_43"/>
</dbReference>
<reference evidence="6 7" key="1">
    <citation type="submission" date="2017-06" db="EMBL/GenBank/DDBJ databases">
        <title>Comparative genomic analysis of Ambrosia Fusariam Clade fungi.</title>
        <authorList>
            <person name="Stajich J.E."/>
            <person name="Carrillo J."/>
            <person name="Kijimoto T."/>
            <person name="Eskalen A."/>
            <person name="O'Donnell K."/>
            <person name="Kasson M."/>
        </authorList>
    </citation>
    <scope>NUCLEOTIDE SEQUENCE [LARGE SCALE GENOMIC DNA]</scope>
    <source>
        <strain evidence="6 7">NRRL62584</strain>
    </source>
</reference>
<evidence type="ECO:0000256" key="3">
    <source>
        <dbReference type="ARBA" id="ARBA00023295"/>
    </source>
</evidence>
<dbReference type="OrthoDB" id="408373at2759"/>
<proteinExistence type="inferred from homology"/>
<accession>A0A428PRG4</accession>
<dbReference type="InterPro" id="IPR051795">
    <property type="entry name" value="Glycosyl_Hydrlase_43"/>
</dbReference>
<dbReference type="STRING" id="1325734.A0A428PRG4"/>
<dbReference type="Proteomes" id="UP000288168">
    <property type="component" value="Unassembled WGS sequence"/>
</dbReference>
<comment type="caution">
    <text evidence="6">The sequence shown here is derived from an EMBL/GenBank/DDBJ whole genome shotgun (WGS) entry which is preliminary data.</text>
</comment>
<sequence length="523" mass="58660">MERVHANPIIPGFAPDPSVVFVDGTYFLVNSTFHTFPGLPIYASKDLVTWTHIGNAIIRAGQLNLQQPFTKLHGPDVAEELMAAQGGLYAPSIRYHKVTFYIVCTNVLHKPELPYLENEFQNFILTTGDIWANEWSDPIFYDFFGIDTSLFWDDDDRAYLIGSASPAPETKIRQFEIDLKTGKKLSEEKLLWEGITKVFPKGPHMYKKDGWYYLLIAEGGCFADHHTIMARSKSIWGPFEVNPNNPVMGKTDPNGYIQYTGHGDLFQDPSGQWYFICLGVRKTKEGRFIMGRETVITTAQWPEGEFPTIDFAKLDVPIKGSKQPVPAWPLKPNSTSLIPEVELMHIRNPVKENYKYDGSRTTLITSKAQLSQADEPVSFVGKRQRLLDGTASVTLNVADTSALENTLEAGLCYYKDELRFARTFLDVHNQEIVWEIKNKVRSIDRRATKSAEALLAAASAKVVFGISHTENQLSFWYSADGVKEELGQIDSLDMTGHDFVGPVIGAFGIAAKETRVEFAGLVV</sequence>
<comment type="similarity">
    <text evidence="1 5">Belongs to the glycosyl hydrolase 43 family.</text>
</comment>
<protein>
    <recommendedName>
        <fullName evidence="8">Beta-xylosidase C-terminal Concanavalin A-like domain-containing protein</fullName>
    </recommendedName>
</protein>
<feature type="site" description="Important for catalytic activity, responsible for pKa modulation of the active site Glu and correct orientation of both the proton donor and substrate" evidence="4">
    <location>
        <position position="147"/>
    </location>
</feature>
<evidence type="ECO:0000256" key="1">
    <source>
        <dbReference type="ARBA" id="ARBA00009865"/>
    </source>
</evidence>
<evidence type="ECO:0000256" key="4">
    <source>
        <dbReference type="PIRSR" id="PIRSR606710-2"/>
    </source>
</evidence>
<gene>
    <name evidence="6" type="ORF">CEP54_009246</name>
</gene>
<keyword evidence="3 5" id="KW-0326">Glycosidase</keyword>
<keyword evidence="7" id="KW-1185">Reference proteome</keyword>
<dbReference type="InterPro" id="IPR023296">
    <property type="entry name" value="Glyco_hydro_beta-prop_sf"/>
</dbReference>
<name>A0A428PRG4_9HYPO</name>
<dbReference type="PANTHER" id="PTHR42812:SF12">
    <property type="entry name" value="BETA-XYLOSIDASE-RELATED"/>
    <property type="match status" value="1"/>
</dbReference>
<organism evidence="6 7">
    <name type="scientific">Fusarium duplospermum</name>
    <dbReference type="NCBI Taxonomy" id="1325734"/>
    <lineage>
        <taxon>Eukaryota</taxon>
        <taxon>Fungi</taxon>
        <taxon>Dikarya</taxon>
        <taxon>Ascomycota</taxon>
        <taxon>Pezizomycotina</taxon>
        <taxon>Sordariomycetes</taxon>
        <taxon>Hypocreomycetidae</taxon>
        <taxon>Hypocreales</taxon>
        <taxon>Nectriaceae</taxon>
        <taxon>Fusarium</taxon>
        <taxon>Fusarium solani species complex</taxon>
    </lineage>
</organism>
<dbReference type="PANTHER" id="PTHR42812">
    <property type="entry name" value="BETA-XYLOSIDASE"/>
    <property type="match status" value="1"/>
</dbReference>
<dbReference type="GO" id="GO:0004553">
    <property type="term" value="F:hydrolase activity, hydrolyzing O-glycosyl compounds"/>
    <property type="evidence" value="ECO:0007669"/>
    <property type="project" value="InterPro"/>
</dbReference>
<dbReference type="InterPro" id="IPR013320">
    <property type="entry name" value="ConA-like_dom_sf"/>
</dbReference>
<dbReference type="CDD" id="cd18617">
    <property type="entry name" value="GH43_XynB-like"/>
    <property type="match status" value="1"/>
</dbReference>
<keyword evidence="2 5" id="KW-0378">Hydrolase</keyword>
<dbReference type="Gene3D" id="2.115.10.20">
    <property type="entry name" value="Glycosyl hydrolase domain, family 43"/>
    <property type="match status" value="1"/>
</dbReference>
<dbReference type="SUPFAM" id="SSF49899">
    <property type="entry name" value="Concanavalin A-like lectins/glucanases"/>
    <property type="match status" value="1"/>
</dbReference>
<dbReference type="Pfam" id="PF04616">
    <property type="entry name" value="Glyco_hydro_43"/>
    <property type="match status" value="1"/>
</dbReference>
<dbReference type="EMBL" id="NKCI01000099">
    <property type="protein sequence ID" value="RSL55658.1"/>
    <property type="molecule type" value="Genomic_DNA"/>
</dbReference>
<dbReference type="Gene3D" id="2.60.120.200">
    <property type="match status" value="1"/>
</dbReference>